<dbReference type="RefSeq" id="WP_377316274.1">
    <property type="nucleotide sequence ID" value="NZ_JBHSNF010000001.1"/>
</dbReference>
<dbReference type="PANTHER" id="PTHR30273">
    <property type="entry name" value="PERIPLASMIC SIGNAL SENSOR AND SIGMA FACTOR ACTIVATOR FECR-RELATED"/>
    <property type="match status" value="1"/>
</dbReference>
<dbReference type="InterPro" id="IPR006860">
    <property type="entry name" value="FecR"/>
</dbReference>
<dbReference type="InterPro" id="IPR012373">
    <property type="entry name" value="Ferrdict_sens_TM"/>
</dbReference>
<comment type="caution">
    <text evidence="3">The sequence shown here is derived from an EMBL/GenBank/DDBJ whole genome shotgun (WGS) entry which is preliminary data.</text>
</comment>
<protein>
    <submittedName>
        <fullName evidence="3">FecR family protein</fullName>
    </submittedName>
</protein>
<dbReference type="Proteomes" id="UP001596114">
    <property type="component" value="Unassembled WGS sequence"/>
</dbReference>
<feature type="domain" description="FecR N-terminal" evidence="2">
    <location>
        <begin position="17"/>
        <end position="57"/>
    </location>
</feature>
<dbReference type="EMBL" id="JBHSNF010000001">
    <property type="protein sequence ID" value="MFC5524251.1"/>
    <property type="molecule type" value="Genomic_DNA"/>
</dbReference>
<evidence type="ECO:0000313" key="4">
    <source>
        <dbReference type="Proteomes" id="UP001596114"/>
    </source>
</evidence>
<proteinExistence type="predicted"/>
<dbReference type="PIRSF" id="PIRSF018266">
    <property type="entry name" value="FecR"/>
    <property type="match status" value="1"/>
</dbReference>
<sequence>MTHIPPARGSTDVSLSAEEWLARLFSPDSGAHDSEVFERWRGADPEHAAAYAEAERIHRNAALLSTDPLLRAATRAARRDTAHQSSPPQRHMWLLAAGIAACLLLTIALVRHSGVNAGKEQHYANAVGLPQTLRLADGTLLRLDAESAVTVRLGAEQRVATLEHGRVEFTVAHDPQRPFLVRAANNTIRDIGTIFQVSRDEDGVTVGLLKGKVAVTGGSGNLQWTSELKPAQQIHIDQSGVAGTVAPLDLTAARGWTRGELAFRERRLGDLLDEMNRYSETQLRLGDPSLAGLEVSGSFHAGDQDALAKALARGWQLRVTRTAANELTLLPNDAQRHP</sequence>
<dbReference type="Pfam" id="PF16220">
    <property type="entry name" value="DUF4880"/>
    <property type="match status" value="1"/>
</dbReference>
<reference evidence="4" key="1">
    <citation type="journal article" date="2019" name="Int. J. Syst. Evol. Microbiol.">
        <title>The Global Catalogue of Microorganisms (GCM) 10K type strain sequencing project: providing services to taxonomists for standard genome sequencing and annotation.</title>
        <authorList>
            <consortium name="The Broad Institute Genomics Platform"/>
            <consortium name="The Broad Institute Genome Sequencing Center for Infectious Disease"/>
            <person name="Wu L."/>
            <person name="Ma J."/>
        </authorList>
    </citation>
    <scope>NUCLEOTIDE SEQUENCE [LARGE SCALE GENOMIC DNA]</scope>
    <source>
        <strain evidence="4">CGMCC 1.16619</strain>
    </source>
</reference>
<dbReference type="InterPro" id="IPR032623">
    <property type="entry name" value="FecR_N"/>
</dbReference>
<evidence type="ECO:0000313" key="3">
    <source>
        <dbReference type="EMBL" id="MFC5524251.1"/>
    </source>
</evidence>
<accession>A0ABW0QH77</accession>
<evidence type="ECO:0000259" key="1">
    <source>
        <dbReference type="Pfam" id="PF04773"/>
    </source>
</evidence>
<dbReference type="Pfam" id="PF04773">
    <property type="entry name" value="FecR"/>
    <property type="match status" value="1"/>
</dbReference>
<feature type="domain" description="FecR protein" evidence="1">
    <location>
        <begin position="131"/>
        <end position="213"/>
    </location>
</feature>
<dbReference type="PANTHER" id="PTHR30273:SF2">
    <property type="entry name" value="PROTEIN FECR"/>
    <property type="match status" value="1"/>
</dbReference>
<name>A0ABW0QH77_9GAMM</name>
<gene>
    <name evidence="3" type="ORF">ACFPPA_00700</name>
</gene>
<keyword evidence="4" id="KW-1185">Reference proteome</keyword>
<evidence type="ECO:0000259" key="2">
    <source>
        <dbReference type="Pfam" id="PF16220"/>
    </source>
</evidence>
<dbReference type="Gene3D" id="2.60.120.1440">
    <property type="match status" value="1"/>
</dbReference>
<organism evidence="3 4">
    <name type="scientific">Rhodanobacter ginsengisoli</name>
    <dbReference type="NCBI Taxonomy" id="418646"/>
    <lineage>
        <taxon>Bacteria</taxon>
        <taxon>Pseudomonadati</taxon>
        <taxon>Pseudomonadota</taxon>
        <taxon>Gammaproteobacteria</taxon>
        <taxon>Lysobacterales</taxon>
        <taxon>Rhodanobacteraceae</taxon>
        <taxon>Rhodanobacter</taxon>
    </lineage>
</organism>